<dbReference type="Proteomes" id="UP000611629">
    <property type="component" value="Unassembled WGS sequence"/>
</dbReference>
<evidence type="ECO:0000256" key="1">
    <source>
        <dbReference type="ARBA" id="ARBA00012156"/>
    </source>
</evidence>
<dbReference type="PANTHER" id="PTHR11735:SF11">
    <property type="entry name" value="TRNA THREONYLCARBAMOYLADENOSINE BIOSYNTHESIS PROTEIN TSAB"/>
    <property type="match status" value="1"/>
</dbReference>
<keyword evidence="4" id="KW-0479">Metal-binding</keyword>
<comment type="caution">
    <text evidence="8">The sequence shown here is derived from an EMBL/GenBank/DDBJ whole genome shotgun (WGS) entry which is preliminary data.</text>
</comment>
<dbReference type="GO" id="GO:0046872">
    <property type="term" value="F:metal ion binding"/>
    <property type="evidence" value="ECO:0007669"/>
    <property type="project" value="UniProtKB-KW"/>
</dbReference>
<gene>
    <name evidence="8" type="ORF">HZF24_05120</name>
</gene>
<evidence type="ECO:0000259" key="7">
    <source>
        <dbReference type="Pfam" id="PF00814"/>
    </source>
</evidence>
<organism evidence="8 9">
    <name type="scientific">Sedimentibacter hydroxybenzoicus DSM 7310</name>
    <dbReference type="NCBI Taxonomy" id="1123245"/>
    <lineage>
        <taxon>Bacteria</taxon>
        <taxon>Bacillati</taxon>
        <taxon>Bacillota</taxon>
        <taxon>Tissierellia</taxon>
        <taxon>Sedimentibacter</taxon>
    </lineage>
</organism>
<comment type="catalytic activity">
    <reaction evidence="6">
        <text>L-threonylcarbamoyladenylate + adenosine(37) in tRNA = N(6)-L-threonylcarbamoyladenosine(37) in tRNA + AMP + H(+)</text>
        <dbReference type="Rhea" id="RHEA:37059"/>
        <dbReference type="Rhea" id="RHEA-COMP:10162"/>
        <dbReference type="Rhea" id="RHEA-COMP:10163"/>
        <dbReference type="ChEBI" id="CHEBI:15378"/>
        <dbReference type="ChEBI" id="CHEBI:73682"/>
        <dbReference type="ChEBI" id="CHEBI:74411"/>
        <dbReference type="ChEBI" id="CHEBI:74418"/>
        <dbReference type="ChEBI" id="CHEBI:456215"/>
        <dbReference type="EC" id="2.3.1.234"/>
    </reaction>
</comment>
<dbReference type="GO" id="GO:0008033">
    <property type="term" value="P:tRNA processing"/>
    <property type="evidence" value="ECO:0007669"/>
    <property type="project" value="UniProtKB-KW"/>
</dbReference>
<dbReference type="AlphaFoldDB" id="A0A974BIH9"/>
<keyword evidence="3" id="KW-0819">tRNA processing</keyword>
<evidence type="ECO:0000256" key="5">
    <source>
        <dbReference type="ARBA" id="ARBA00023315"/>
    </source>
</evidence>
<keyword evidence="5" id="KW-0012">Acyltransferase</keyword>
<dbReference type="PRINTS" id="PR00789">
    <property type="entry name" value="OSIALOPTASE"/>
</dbReference>
<dbReference type="EC" id="2.3.1.234" evidence="1"/>
<accession>A0A974BIH9</accession>
<name>A0A974BIH9_SEDHY</name>
<feature type="domain" description="Gcp-like" evidence="7">
    <location>
        <begin position="54"/>
        <end position="306"/>
    </location>
</feature>
<dbReference type="InterPro" id="IPR043129">
    <property type="entry name" value="ATPase_NBD"/>
</dbReference>
<dbReference type="Gene3D" id="3.30.420.40">
    <property type="match status" value="2"/>
</dbReference>
<proteinExistence type="predicted"/>
<reference evidence="8" key="1">
    <citation type="submission" date="2020-07" db="EMBL/GenBank/DDBJ databases">
        <title>Genomic analysis of a strain of Sedimentibacter Hydroxybenzoicus DSM7310.</title>
        <authorList>
            <person name="Ma S."/>
        </authorList>
    </citation>
    <scope>NUCLEOTIDE SEQUENCE</scope>
    <source>
        <strain evidence="8">DSM 7310</strain>
    </source>
</reference>
<sequence>MKDYILGIDTSAYTTSIALIDQESQEILADKRKVLTVPMGQKGLRQQDAVFQHMKNFQELYSEININFNNIKTVSVSSRPRNVTGSYMPVFTVGQNYGKIIAKSLNCKYIEYSHQENHIAASLIDYYKEINNNVLAIHISGGTTEFLDVNKSSKGYDAVIVGGSKDITFGQLIDRIGALFEFQFPCGFHMENYLNENNNIDKIIAPKISGDAYINLSGMENYFTNLYLSKKFNKKSIINALFTYVSDCIIHIINEIKLSSDIETIIIAGGVASNSLIRKRILNKLNNEYNVILPTKENASDNAVGTAFLPIIDRWYNEIKTN</sequence>
<protein>
    <recommendedName>
        <fullName evidence="1">N(6)-L-threonylcarbamoyladenine synthase</fullName>
        <ecNumber evidence="1">2.3.1.234</ecNumber>
    </recommendedName>
</protein>
<evidence type="ECO:0000256" key="4">
    <source>
        <dbReference type="ARBA" id="ARBA00022723"/>
    </source>
</evidence>
<dbReference type="PANTHER" id="PTHR11735">
    <property type="entry name" value="TRNA N6-ADENOSINE THREONYLCARBAMOYLTRANSFERASE"/>
    <property type="match status" value="1"/>
</dbReference>
<dbReference type="RefSeq" id="WP_179237209.1">
    <property type="nucleotide sequence ID" value="NZ_JACBNQ010000003.1"/>
</dbReference>
<evidence type="ECO:0000313" key="9">
    <source>
        <dbReference type="Proteomes" id="UP000611629"/>
    </source>
</evidence>
<dbReference type="GO" id="GO:0061711">
    <property type="term" value="F:tRNA N(6)-L-threonylcarbamoyladenine synthase activity"/>
    <property type="evidence" value="ECO:0007669"/>
    <property type="project" value="UniProtKB-EC"/>
</dbReference>
<dbReference type="Pfam" id="PF00814">
    <property type="entry name" value="TsaD"/>
    <property type="match status" value="1"/>
</dbReference>
<evidence type="ECO:0000256" key="2">
    <source>
        <dbReference type="ARBA" id="ARBA00022679"/>
    </source>
</evidence>
<dbReference type="InterPro" id="IPR017861">
    <property type="entry name" value="KAE1/TsaD"/>
</dbReference>
<evidence type="ECO:0000313" key="8">
    <source>
        <dbReference type="EMBL" id="NYB73516.1"/>
    </source>
</evidence>
<evidence type="ECO:0000256" key="3">
    <source>
        <dbReference type="ARBA" id="ARBA00022694"/>
    </source>
</evidence>
<dbReference type="SUPFAM" id="SSF53067">
    <property type="entry name" value="Actin-like ATPase domain"/>
    <property type="match status" value="1"/>
</dbReference>
<keyword evidence="9" id="KW-1185">Reference proteome</keyword>
<evidence type="ECO:0000256" key="6">
    <source>
        <dbReference type="ARBA" id="ARBA00048117"/>
    </source>
</evidence>
<dbReference type="EMBL" id="JACBNQ010000003">
    <property type="protein sequence ID" value="NYB73516.1"/>
    <property type="molecule type" value="Genomic_DNA"/>
</dbReference>
<dbReference type="GO" id="GO:0005829">
    <property type="term" value="C:cytosol"/>
    <property type="evidence" value="ECO:0007669"/>
    <property type="project" value="TreeGrafter"/>
</dbReference>
<keyword evidence="2" id="KW-0808">Transferase</keyword>
<dbReference type="InterPro" id="IPR000905">
    <property type="entry name" value="Gcp-like_dom"/>
</dbReference>